<protein>
    <recommendedName>
        <fullName evidence="3">HK97 gp10 family phage protein</fullName>
    </recommendedName>
</protein>
<evidence type="ECO:0008006" key="3">
    <source>
        <dbReference type="Google" id="ProtNLM"/>
    </source>
</evidence>
<name>A0A369T808_9PROT</name>
<sequence>MDFNLAVKGDLQAAMARDRRVIEKATTESVQEATNALKRQARAEVAGALDSRKAPKLIRSKVFVDGPADSAGIVFSKWRKRDGGDPLLPHVRGATLRPDRSKFLVIPAKGTSRRVNATRRSLDRLSEDPKLALIPTGRGSFWFVRKTSKRRTVLLAKLVRRVEIPKRIDFNRPILRAERGLPDTLHDKLGKLERG</sequence>
<evidence type="ECO:0000313" key="2">
    <source>
        <dbReference type="Proteomes" id="UP000253941"/>
    </source>
</evidence>
<gene>
    <name evidence="1" type="ORF">DRB17_17965</name>
</gene>
<evidence type="ECO:0000313" key="1">
    <source>
        <dbReference type="EMBL" id="RDD60485.1"/>
    </source>
</evidence>
<reference evidence="1 2" key="1">
    <citation type="submission" date="2018-07" db="EMBL/GenBank/DDBJ databases">
        <title>Venubactetium sediminum gen. nov., sp. nov., isolated from a marine solar saltern.</title>
        <authorList>
            <person name="Wang S."/>
        </authorList>
    </citation>
    <scope>NUCLEOTIDE SEQUENCE [LARGE SCALE GENOMIC DNA]</scope>
    <source>
        <strain evidence="1 2">WD2A32</strain>
    </source>
</reference>
<dbReference type="AlphaFoldDB" id="A0A369T808"/>
<comment type="caution">
    <text evidence="1">The sequence shown here is derived from an EMBL/GenBank/DDBJ whole genome shotgun (WGS) entry which is preliminary data.</text>
</comment>
<dbReference type="RefSeq" id="WP_114583610.1">
    <property type="nucleotide sequence ID" value="NZ_QPMH01000026.1"/>
</dbReference>
<keyword evidence="2" id="KW-1185">Reference proteome</keyword>
<dbReference type="Proteomes" id="UP000253941">
    <property type="component" value="Unassembled WGS sequence"/>
</dbReference>
<organism evidence="1 2">
    <name type="scientific">Ferruginivarius sediminum</name>
    <dbReference type="NCBI Taxonomy" id="2661937"/>
    <lineage>
        <taxon>Bacteria</taxon>
        <taxon>Pseudomonadati</taxon>
        <taxon>Pseudomonadota</taxon>
        <taxon>Alphaproteobacteria</taxon>
        <taxon>Rhodospirillales</taxon>
        <taxon>Rhodospirillaceae</taxon>
        <taxon>Ferruginivarius</taxon>
    </lineage>
</organism>
<dbReference type="EMBL" id="QPMH01000026">
    <property type="protein sequence ID" value="RDD60485.1"/>
    <property type="molecule type" value="Genomic_DNA"/>
</dbReference>
<proteinExistence type="predicted"/>
<accession>A0A369T808</accession>